<evidence type="ECO:0000313" key="1">
    <source>
        <dbReference type="EMBL" id="CAA9412572.1"/>
    </source>
</evidence>
<feature type="non-terminal residue" evidence="1">
    <location>
        <position position="43"/>
    </location>
</feature>
<feature type="non-terminal residue" evidence="1">
    <location>
        <position position="1"/>
    </location>
</feature>
<sequence length="43" mass="4769">EGPTVRGASFVLLGEPFKRKARHFRLDRGGDPVGVGRLVHNRL</sequence>
<gene>
    <name evidence="1" type="ORF">AVDCRST_MAG55-1410</name>
</gene>
<accession>A0A6N3IYA4</accession>
<name>A0A6N3IYA4_9ACTN</name>
<reference evidence="1" key="1">
    <citation type="submission" date="2020-02" db="EMBL/GenBank/DDBJ databases">
        <authorList>
            <person name="Meier V. D."/>
        </authorList>
    </citation>
    <scope>NUCLEOTIDE SEQUENCE</scope>
    <source>
        <strain evidence="1">AVDCRST_MAG55</strain>
    </source>
</reference>
<protein>
    <submittedName>
        <fullName evidence="1">Uncharacterized protein</fullName>
    </submittedName>
</protein>
<dbReference type="AlphaFoldDB" id="A0A6N3IYA4"/>
<dbReference type="EMBL" id="CADCUZ010000059">
    <property type="protein sequence ID" value="CAA9412572.1"/>
    <property type="molecule type" value="Genomic_DNA"/>
</dbReference>
<proteinExistence type="predicted"/>
<organism evidence="1">
    <name type="scientific">uncultured Rubrobacteraceae bacterium</name>
    <dbReference type="NCBI Taxonomy" id="349277"/>
    <lineage>
        <taxon>Bacteria</taxon>
        <taxon>Bacillati</taxon>
        <taxon>Actinomycetota</taxon>
        <taxon>Rubrobacteria</taxon>
        <taxon>Rubrobacterales</taxon>
        <taxon>Rubrobacteraceae</taxon>
        <taxon>environmental samples</taxon>
    </lineage>
</organism>